<reference evidence="8" key="1">
    <citation type="journal article" date="2023" name="Mol. Biol. Evol.">
        <title>Third-Generation Sequencing Reveals the Adaptive Role of the Epigenome in Three Deep-Sea Polychaetes.</title>
        <authorList>
            <person name="Perez M."/>
            <person name="Aroh O."/>
            <person name="Sun Y."/>
            <person name="Lan Y."/>
            <person name="Juniper S.K."/>
            <person name="Young C.R."/>
            <person name="Angers B."/>
            <person name="Qian P.Y."/>
        </authorList>
    </citation>
    <scope>NUCLEOTIDE SEQUENCE</scope>
    <source>
        <strain evidence="8">P08H-3</strain>
    </source>
</reference>
<dbReference type="CDD" id="cd03426">
    <property type="entry name" value="NUDIX_CoAse_Nudt7"/>
    <property type="match status" value="1"/>
</dbReference>
<dbReference type="GO" id="GO:0015938">
    <property type="term" value="P:coenzyme A catabolic process"/>
    <property type="evidence" value="ECO:0007669"/>
    <property type="project" value="TreeGrafter"/>
</dbReference>
<dbReference type="EMBL" id="JAODUP010000354">
    <property type="protein sequence ID" value="KAK2151693.1"/>
    <property type="molecule type" value="Genomic_DNA"/>
</dbReference>
<keyword evidence="6" id="KW-0464">Manganese</keyword>
<keyword evidence="9" id="KW-1185">Reference proteome</keyword>
<dbReference type="InterPro" id="IPR015797">
    <property type="entry name" value="NUDIX_hydrolase-like_dom_sf"/>
</dbReference>
<evidence type="ECO:0000256" key="4">
    <source>
        <dbReference type="ARBA" id="ARBA00022801"/>
    </source>
</evidence>
<dbReference type="Gene3D" id="3.90.79.10">
    <property type="entry name" value="Nucleoside Triphosphate Pyrophosphohydrolase"/>
    <property type="match status" value="1"/>
</dbReference>
<keyword evidence="5" id="KW-0460">Magnesium</keyword>
<comment type="caution">
    <text evidence="8">The sequence shown here is derived from an EMBL/GenBank/DDBJ whole genome shotgun (WGS) entry which is preliminary data.</text>
</comment>
<dbReference type="InterPro" id="IPR045121">
    <property type="entry name" value="CoAse"/>
</dbReference>
<evidence type="ECO:0000313" key="8">
    <source>
        <dbReference type="EMBL" id="KAK2151693.1"/>
    </source>
</evidence>
<dbReference type="GO" id="GO:0046872">
    <property type="term" value="F:metal ion binding"/>
    <property type="evidence" value="ECO:0007669"/>
    <property type="project" value="UniProtKB-KW"/>
</dbReference>
<evidence type="ECO:0000256" key="2">
    <source>
        <dbReference type="ARBA" id="ARBA00001946"/>
    </source>
</evidence>
<evidence type="ECO:0000256" key="6">
    <source>
        <dbReference type="ARBA" id="ARBA00023211"/>
    </source>
</evidence>
<comment type="cofactor">
    <cofactor evidence="1">
        <name>Mn(2+)</name>
        <dbReference type="ChEBI" id="CHEBI:29035"/>
    </cofactor>
</comment>
<dbReference type="SUPFAM" id="SSF55811">
    <property type="entry name" value="Nudix"/>
    <property type="match status" value="1"/>
</dbReference>
<evidence type="ECO:0000256" key="3">
    <source>
        <dbReference type="ARBA" id="ARBA00022723"/>
    </source>
</evidence>
<dbReference type="PANTHER" id="PTHR12992:SF24">
    <property type="entry name" value="PEROXISOMAL COENZYME A DIPHOSPHATASE NUDT7"/>
    <property type="match status" value="1"/>
</dbReference>
<dbReference type="PROSITE" id="PS51462">
    <property type="entry name" value="NUDIX"/>
    <property type="match status" value="1"/>
</dbReference>
<dbReference type="GO" id="GO:0010945">
    <property type="term" value="F:coenzyme A diphosphatase activity"/>
    <property type="evidence" value="ECO:0007669"/>
    <property type="project" value="InterPro"/>
</dbReference>
<keyword evidence="3" id="KW-0479">Metal-binding</keyword>
<gene>
    <name evidence="8" type="ORF">LSH36_354g01012</name>
</gene>
<organism evidence="8 9">
    <name type="scientific">Paralvinella palmiformis</name>
    <dbReference type="NCBI Taxonomy" id="53620"/>
    <lineage>
        <taxon>Eukaryota</taxon>
        <taxon>Metazoa</taxon>
        <taxon>Spiralia</taxon>
        <taxon>Lophotrochozoa</taxon>
        <taxon>Annelida</taxon>
        <taxon>Polychaeta</taxon>
        <taxon>Sedentaria</taxon>
        <taxon>Canalipalpata</taxon>
        <taxon>Terebellida</taxon>
        <taxon>Terebelliformia</taxon>
        <taxon>Alvinellidae</taxon>
        <taxon>Paralvinella</taxon>
    </lineage>
</organism>
<feature type="domain" description="Nudix hydrolase" evidence="7">
    <location>
        <begin position="40"/>
        <end position="142"/>
    </location>
</feature>
<evidence type="ECO:0000313" key="9">
    <source>
        <dbReference type="Proteomes" id="UP001208570"/>
    </source>
</evidence>
<protein>
    <recommendedName>
        <fullName evidence="7">Nudix hydrolase domain-containing protein</fullName>
    </recommendedName>
</protein>
<dbReference type="Pfam" id="PF00293">
    <property type="entry name" value="NUDIX"/>
    <property type="match status" value="1"/>
</dbReference>
<dbReference type="InterPro" id="IPR000086">
    <property type="entry name" value="NUDIX_hydrolase_dom"/>
</dbReference>
<dbReference type="AlphaFoldDB" id="A0AAD9JFI2"/>
<comment type="cofactor">
    <cofactor evidence="2">
        <name>Mg(2+)</name>
        <dbReference type="ChEBI" id="CHEBI:18420"/>
    </cofactor>
</comment>
<keyword evidence="4" id="KW-0378">Hydrolase</keyword>
<evidence type="ECO:0000256" key="1">
    <source>
        <dbReference type="ARBA" id="ARBA00001936"/>
    </source>
</evidence>
<dbReference type="PANTHER" id="PTHR12992">
    <property type="entry name" value="NUDIX HYDROLASE"/>
    <property type="match status" value="1"/>
</dbReference>
<dbReference type="Proteomes" id="UP001208570">
    <property type="component" value="Unassembled WGS sequence"/>
</dbReference>
<accession>A0AAD9JFI2</accession>
<name>A0AAD9JFI2_9ANNE</name>
<proteinExistence type="predicted"/>
<evidence type="ECO:0000256" key="5">
    <source>
        <dbReference type="ARBA" id="ARBA00022842"/>
    </source>
</evidence>
<evidence type="ECO:0000259" key="7">
    <source>
        <dbReference type="PROSITE" id="PS51462"/>
    </source>
</evidence>
<sequence length="142" mass="16310">MSGKGQNTGWTRESIRSAVQKYVATSHRWETLHCTSYRKYRKAAVLIPLFLCDGVIHVWLTKRSEKVGHYKGQVSFPGGMKEPDDKDDIATSLREAKEEIGLEPNQVEVLGTLYPREVFPKYLSRQLWRLSMSVLGLWLAKK</sequence>